<reference evidence="1" key="1">
    <citation type="submission" date="2018-02" db="EMBL/GenBank/DDBJ databases">
        <title>Rhizophora mucronata_Transcriptome.</title>
        <authorList>
            <person name="Meera S.P."/>
            <person name="Sreeshan A."/>
            <person name="Augustine A."/>
        </authorList>
    </citation>
    <scope>NUCLEOTIDE SEQUENCE</scope>
    <source>
        <tissue evidence="1">Leaf</tissue>
    </source>
</reference>
<evidence type="ECO:0000313" key="1">
    <source>
        <dbReference type="EMBL" id="MBX61400.1"/>
    </source>
</evidence>
<dbReference type="EMBL" id="GGEC01080916">
    <property type="protein sequence ID" value="MBX61400.1"/>
    <property type="molecule type" value="Transcribed_RNA"/>
</dbReference>
<protein>
    <submittedName>
        <fullName evidence="1">Uncharacterized protein</fullName>
    </submittedName>
</protein>
<proteinExistence type="predicted"/>
<organism evidence="1">
    <name type="scientific">Rhizophora mucronata</name>
    <name type="common">Asiatic mangrove</name>
    <dbReference type="NCBI Taxonomy" id="61149"/>
    <lineage>
        <taxon>Eukaryota</taxon>
        <taxon>Viridiplantae</taxon>
        <taxon>Streptophyta</taxon>
        <taxon>Embryophyta</taxon>
        <taxon>Tracheophyta</taxon>
        <taxon>Spermatophyta</taxon>
        <taxon>Magnoliopsida</taxon>
        <taxon>eudicotyledons</taxon>
        <taxon>Gunneridae</taxon>
        <taxon>Pentapetalae</taxon>
        <taxon>rosids</taxon>
        <taxon>fabids</taxon>
        <taxon>Malpighiales</taxon>
        <taxon>Rhizophoraceae</taxon>
        <taxon>Rhizophora</taxon>
    </lineage>
</organism>
<accession>A0A2P2Q324</accession>
<name>A0A2P2Q324_RHIMU</name>
<dbReference type="AlphaFoldDB" id="A0A2P2Q324"/>
<sequence length="17" mass="1913">MDLQVASLWCFLASSKN</sequence>